<organism evidence="4 5">
    <name type="scientific">Paralvinella palmiformis</name>
    <dbReference type="NCBI Taxonomy" id="53620"/>
    <lineage>
        <taxon>Eukaryota</taxon>
        <taxon>Metazoa</taxon>
        <taxon>Spiralia</taxon>
        <taxon>Lophotrochozoa</taxon>
        <taxon>Annelida</taxon>
        <taxon>Polychaeta</taxon>
        <taxon>Sedentaria</taxon>
        <taxon>Canalipalpata</taxon>
        <taxon>Terebellida</taxon>
        <taxon>Terebelliformia</taxon>
        <taxon>Alvinellidae</taxon>
        <taxon>Paralvinella</taxon>
    </lineage>
</organism>
<dbReference type="Pfam" id="PF13424">
    <property type="entry name" value="TPR_12"/>
    <property type="match status" value="1"/>
</dbReference>
<dbReference type="Proteomes" id="UP001208570">
    <property type="component" value="Unassembled WGS sequence"/>
</dbReference>
<dbReference type="PANTHER" id="PTHR19860">
    <property type="entry name" value="DDB1- AND CUL4-ASSOCIATED FACTOR 12-RELATED"/>
    <property type="match status" value="1"/>
</dbReference>
<name>A0AAD9N2D4_9ANNE</name>
<reference evidence="4" key="1">
    <citation type="journal article" date="2023" name="Mol. Biol. Evol.">
        <title>Third-Generation Sequencing Reveals the Adaptive Role of the Epigenome in Three Deep-Sea Polychaetes.</title>
        <authorList>
            <person name="Perez M."/>
            <person name="Aroh O."/>
            <person name="Sun Y."/>
            <person name="Lan Y."/>
            <person name="Juniper S.K."/>
            <person name="Young C.R."/>
            <person name="Angers B."/>
            <person name="Qian P.Y."/>
        </authorList>
    </citation>
    <scope>NUCLEOTIDE SEQUENCE</scope>
    <source>
        <strain evidence="4">P08H-3</strain>
    </source>
</reference>
<feature type="region of interest" description="Disordered" evidence="2">
    <location>
        <begin position="1203"/>
        <end position="1230"/>
    </location>
</feature>
<evidence type="ECO:0000256" key="2">
    <source>
        <dbReference type="SAM" id="MobiDB-lite"/>
    </source>
</evidence>
<feature type="compositionally biased region" description="Basic and acidic residues" evidence="2">
    <location>
        <begin position="1203"/>
        <end position="1222"/>
    </location>
</feature>
<dbReference type="InterPro" id="IPR019734">
    <property type="entry name" value="TPR_rpt"/>
</dbReference>
<dbReference type="Gene3D" id="1.25.40.10">
    <property type="entry name" value="Tetratricopeptide repeat domain"/>
    <property type="match status" value="1"/>
</dbReference>
<gene>
    <name evidence="4" type="ORF">LSH36_354g03000</name>
</gene>
<dbReference type="PANTHER" id="PTHR19860:SF18">
    <property type="entry name" value="DUF4062 DOMAIN-CONTAINING PROTEIN"/>
    <property type="match status" value="1"/>
</dbReference>
<dbReference type="GO" id="GO:0080008">
    <property type="term" value="C:Cul4-RING E3 ubiquitin ligase complex"/>
    <property type="evidence" value="ECO:0007669"/>
    <property type="project" value="TreeGrafter"/>
</dbReference>
<comment type="caution">
    <text evidence="4">The sequence shown here is derived from an EMBL/GenBank/DDBJ whole genome shotgun (WGS) entry which is preliminary data.</text>
</comment>
<evidence type="ECO:0000256" key="1">
    <source>
        <dbReference type="ARBA" id="ARBA00022737"/>
    </source>
</evidence>
<dbReference type="SMART" id="SM00028">
    <property type="entry name" value="TPR"/>
    <property type="match status" value="3"/>
</dbReference>
<evidence type="ECO:0000313" key="5">
    <source>
        <dbReference type="Proteomes" id="UP001208570"/>
    </source>
</evidence>
<keyword evidence="5" id="KW-1185">Reference proteome</keyword>
<feature type="compositionally biased region" description="Low complexity" evidence="2">
    <location>
        <begin position="835"/>
        <end position="847"/>
    </location>
</feature>
<sequence length="1537" mass="174580">MSFYMFNIPRLSGRIRCKLLINLLMKLNRFDNDQVERDILVKKVFPSIDAICRERGTYCAPVDLRWGINDYQASSGQVINLCLDYVTKCAPFFICILGERYGSCRPANSPPLPKSYKDLSPNAHWMDRNLVIAAALGYDWVATEPYSSSSVTELEIAQRNFLASEVGDDFSFYYVRQQEHLDHLFIDLPEGEREQNLKMYQPESDYSNRRVRELKTQIAKRGLPLKYFKTPEELQLLVLCDWKAVVDCLYPPFYDDIPQTYMNSVNEWICHEAFAESRRRVYISTPELAGLFNDLTEFALTSLEEPPPMEDEKPISRAQSYSSLLRRKKQQKKQELLSTLLLIGERGCGKSSVIANWYRSFEENYPEVKVITHFVGSSAQSTDLHSLMRRFTQEIRNEYPDIVDIANDISEADVDASEFHNVCESFHAALTLGPCVLVLDGVDELAECYGCSYKKVKGMSWLPYPLPPQCKVIITCASSDTAHKTLSQRDDIKILSVPLLNDAKSKSKVVREYLAIHCKCLDKAQLNHIVSSKLSDRPIFLTVLANELRMFGVYSRLDHHLESYLDALSIRDLWSKIILRWVKDYSWPSEQGTKSESGDNETGEITGWIADALRLIACSRNGLTRDEILDILKELGYNGNTKVTVLDWALFRSAAMDSLLERPEGLISFFHQHFKEAVEHTLLAQSHSCDKHIKKTIQELDYSVAISQKKSLDRCHFHKHIGHYFLKQKTDNRQLVELPWQLERAGEFDQLATVLSEPRIFLEMAGDGIMNHKRLELITSASTMCHLPLSVMTRSTLRPSIPQILRTSPSVSIGELSTDSDLKTEEQNSEEDMSVVDSSRSSSSASLLSDKSRSSIGSYTSSEIDINEAFIDGRARGPKAMAKLTMSTGQFLSIMSCFTDAEKMLLAAHEKLGQISFSGDCQHLLCGLEESLGNMYLFQLRKGEAVHWFTRALTTVEELLIVLRNSDDEKGLIEMKGTPNLQCRLLARLGSMCTHNKKFEKAEMMLTRARACFEEARCCTGKASVQYHIGYLRMQQGDFEMAESLLTEALVNFERWFGKSYPRLAEIINDLANLLCHPDNKTSQDLIQAEHLYRRALHIRETCFGSDHLLVATSLFHLGILLKKQPERSAQQEALTLLEQALDIRMTKLGEKHVLTKNVRRTLNDLQVRLRTQNKFTSDKRSTELPHSSLTWHDNELQSFERSAKQKADKEKLKKATEKTPDELSTASVMTQQSDDFTTYRTDLSGVVSKQGITTQSDSQAYMNKEVSDCNTKVDQAPKGESNQQENLDAYQDYIPDEITGGTSEMNGLSCGKQRPNPYLDSFVFQISDQQTPRYKTARPHSTMLPTKPSIYNTRCQNRDKEGHTLSDTLGYYASLGDQRRIQSAPPCNRTPIQSTSVSNVYHRMSCPAPDPHSINLSNSYSVVYGPNTSIESLLGCRDSPRYNNMASSAHHGSAWYPPPGRYTTNKWLCPRKRLQRRANQNKLSLINSSGRVSRTSISPKELMYPDNTNIYRSTTRAVHFDGNNLETVHGRGLLAH</sequence>
<proteinExistence type="predicted"/>
<evidence type="ECO:0000313" key="4">
    <source>
        <dbReference type="EMBL" id="KAK2151704.1"/>
    </source>
</evidence>
<dbReference type="InterPro" id="IPR011990">
    <property type="entry name" value="TPR-like_helical_dom_sf"/>
</dbReference>
<feature type="domain" description="NACHT" evidence="3">
    <location>
        <begin position="339"/>
        <end position="514"/>
    </location>
</feature>
<evidence type="ECO:0000259" key="3">
    <source>
        <dbReference type="Pfam" id="PF05729"/>
    </source>
</evidence>
<dbReference type="InterPro" id="IPR027417">
    <property type="entry name" value="P-loop_NTPase"/>
</dbReference>
<dbReference type="SUPFAM" id="SSF48452">
    <property type="entry name" value="TPR-like"/>
    <property type="match status" value="2"/>
</dbReference>
<dbReference type="InterPro" id="IPR007111">
    <property type="entry name" value="NACHT_NTPase"/>
</dbReference>
<dbReference type="InterPro" id="IPR051191">
    <property type="entry name" value="DCAF12"/>
</dbReference>
<keyword evidence="1" id="KW-0677">Repeat</keyword>
<protein>
    <recommendedName>
        <fullName evidence="3">NACHT domain-containing protein</fullName>
    </recommendedName>
</protein>
<accession>A0AAD9N2D4</accession>
<feature type="region of interest" description="Disordered" evidence="2">
    <location>
        <begin position="812"/>
        <end position="847"/>
    </location>
</feature>
<dbReference type="EMBL" id="JAODUP010000354">
    <property type="protein sequence ID" value="KAK2151704.1"/>
    <property type="molecule type" value="Genomic_DNA"/>
</dbReference>
<dbReference type="Pfam" id="PF05729">
    <property type="entry name" value="NACHT"/>
    <property type="match status" value="1"/>
</dbReference>
<dbReference type="Gene3D" id="3.40.50.300">
    <property type="entry name" value="P-loop containing nucleotide triphosphate hydrolases"/>
    <property type="match status" value="1"/>
</dbReference>
<dbReference type="SUPFAM" id="SSF52540">
    <property type="entry name" value="P-loop containing nucleoside triphosphate hydrolases"/>
    <property type="match status" value="1"/>
</dbReference>